<dbReference type="eggNOG" id="KOG1442">
    <property type="taxonomic scope" value="Eukaryota"/>
</dbReference>
<comment type="subcellular location">
    <subcellularLocation>
        <location evidence="1">Membrane</location>
        <topology evidence="1">Multi-pass membrane protein</topology>
    </subcellularLocation>
</comment>
<feature type="transmembrane region" description="Helical" evidence="5">
    <location>
        <begin position="241"/>
        <end position="262"/>
    </location>
</feature>
<reference evidence="7 8" key="2">
    <citation type="journal article" date="2010" name="Nucleic Acids Res.">
        <title>BeetleBase in 2010: revisions to provide comprehensive genomic information for Tribolium castaneum.</title>
        <authorList>
            <person name="Kim H.S."/>
            <person name="Murphy T."/>
            <person name="Xia J."/>
            <person name="Caragea D."/>
            <person name="Park Y."/>
            <person name="Beeman R.W."/>
            <person name="Lorenzen M.D."/>
            <person name="Butcher S."/>
            <person name="Manak J.R."/>
            <person name="Brown S.J."/>
        </authorList>
    </citation>
    <scope>GENOME REANNOTATION</scope>
    <source>
        <strain evidence="7 8">Georgia GA2</strain>
    </source>
</reference>
<organism evidence="7 8">
    <name type="scientific">Tribolium castaneum</name>
    <name type="common">Red flour beetle</name>
    <dbReference type="NCBI Taxonomy" id="7070"/>
    <lineage>
        <taxon>Eukaryota</taxon>
        <taxon>Metazoa</taxon>
        <taxon>Ecdysozoa</taxon>
        <taxon>Arthropoda</taxon>
        <taxon>Hexapoda</taxon>
        <taxon>Insecta</taxon>
        <taxon>Pterygota</taxon>
        <taxon>Neoptera</taxon>
        <taxon>Endopterygota</taxon>
        <taxon>Coleoptera</taxon>
        <taxon>Polyphaga</taxon>
        <taxon>Cucujiformia</taxon>
        <taxon>Tenebrionidae</taxon>
        <taxon>Tenebrionidae incertae sedis</taxon>
        <taxon>Tribolium</taxon>
    </lineage>
</organism>
<evidence type="ECO:0000259" key="6">
    <source>
        <dbReference type="Pfam" id="PF03151"/>
    </source>
</evidence>
<keyword evidence="8" id="KW-1185">Reference proteome</keyword>
<keyword evidence="4 5" id="KW-0472">Membrane</keyword>
<accession>D6X1P8</accession>
<evidence type="ECO:0000256" key="3">
    <source>
        <dbReference type="ARBA" id="ARBA00022989"/>
    </source>
</evidence>
<dbReference type="InterPro" id="IPR004853">
    <property type="entry name" value="Sugar_P_trans_dom"/>
</dbReference>
<dbReference type="GO" id="GO:0036085">
    <property type="term" value="P:GDP-fucose import into Golgi lumen"/>
    <property type="evidence" value="ECO:0000318"/>
    <property type="project" value="GO_Central"/>
</dbReference>
<dbReference type="GO" id="GO:0015297">
    <property type="term" value="F:antiporter activity"/>
    <property type="evidence" value="ECO:0000318"/>
    <property type="project" value="GO_Central"/>
</dbReference>
<gene>
    <name evidence="7" type="primary">AUGUSTUS-3.0.2_12326</name>
    <name evidence="7" type="ORF">TcasGA2_TC012326</name>
</gene>
<dbReference type="GO" id="GO:0005794">
    <property type="term" value="C:Golgi apparatus"/>
    <property type="evidence" value="ECO:0000318"/>
    <property type="project" value="GO_Central"/>
</dbReference>
<evidence type="ECO:0000313" key="7">
    <source>
        <dbReference type="EMBL" id="EFA10140.1"/>
    </source>
</evidence>
<dbReference type="Pfam" id="PF03151">
    <property type="entry name" value="TPT"/>
    <property type="match status" value="1"/>
</dbReference>
<keyword evidence="3 5" id="KW-1133">Transmembrane helix</keyword>
<dbReference type="SUPFAM" id="SSF103481">
    <property type="entry name" value="Multidrug resistance efflux transporter EmrE"/>
    <property type="match status" value="1"/>
</dbReference>
<evidence type="ECO:0000256" key="5">
    <source>
        <dbReference type="SAM" id="Phobius"/>
    </source>
</evidence>
<dbReference type="OMA" id="WWTSNIV"/>
<dbReference type="GO" id="GO:0005457">
    <property type="term" value="F:GDP-fucose transmembrane transporter activity"/>
    <property type="evidence" value="ECO:0000318"/>
    <property type="project" value="GO_Central"/>
</dbReference>
<dbReference type="FunCoup" id="D6X1P8">
    <property type="interactions" value="334"/>
</dbReference>
<evidence type="ECO:0000256" key="1">
    <source>
        <dbReference type="ARBA" id="ARBA00004141"/>
    </source>
</evidence>
<reference evidence="7 8" key="1">
    <citation type="journal article" date="2008" name="Nature">
        <title>The genome of the model beetle and pest Tribolium castaneum.</title>
        <authorList>
            <consortium name="Tribolium Genome Sequencing Consortium"/>
            <person name="Richards S."/>
            <person name="Gibbs R.A."/>
            <person name="Weinstock G.M."/>
            <person name="Brown S.J."/>
            <person name="Denell R."/>
            <person name="Beeman R.W."/>
            <person name="Gibbs R."/>
            <person name="Beeman R.W."/>
            <person name="Brown S.J."/>
            <person name="Bucher G."/>
            <person name="Friedrich M."/>
            <person name="Grimmelikhuijzen C.J."/>
            <person name="Klingler M."/>
            <person name="Lorenzen M."/>
            <person name="Richards S."/>
            <person name="Roth S."/>
            <person name="Schroder R."/>
            <person name="Tautz D."/>
            <person name="Zdobnov E.M."/>
            <person name="Muzny D."/>
            <person name="Gibbs R.A."/>
            <person name="Weinstock G.M."/>
            <person name="Attaway T."/>
            <person name="Bell S."/>
            <person name="Buhay C.J."/>
            <person name="Chandrabose M.N."/>
            <person name="Chavez D."/>
            <person name="Clerk-Blankenburg K.P."/>
            <person name="Cree A."/>
            <person name="Dao M."/>
            <person name="Davis C."/>
            <person name="Chacko J."/>
            <person name="Dinh H."/>
            <person name="Dugan-Rocha S."/>
            <person name="Fowler G."/>
            <person name="Garner T.T."/>
            <person name="Garnes J."/>
            <person name="Gnirke A."/>
            <person name="Hawes A."/>
            <person name="Hernandez J."/>
            <person name="Hines S."/>
            <person name="Holder M."/>
            <person name="Hume J."/>
            <person name="Jhangiani S.N."/>
            <person name="Joshi V."/>
            <person name="Khan Z.M."/>
            <person name="Jackson L."/>
            <person name="Kovar C."/>
            <person name="Kowis A."/>
            <person name="Lee S."/>
            <person name="Lewis L.R."/>
            <person name="Margolis J."/>
            <person name="Morgan M."/>
            <person name="Nazareth L.V."/>
            <person name="Nguyen N."/>
            <person name="Okwuonu G."/>
            <person name="Parker D."/>
            <person name="Richards S."/>
            <person name="Ruiz S.J."/>
            <person name="Santibanez J."/>
            <person name="Savard J."/>
            <person name="Scherer S.E."/>
            <person name="Schneider B."/>
            <person name="Sodergren E."/>
            <person name="Tautz D."/>
            <person name="Vattahil S."/>
            <person name="Villasana D."/>
            <person name="White C.S."/>
            <person name="Wright R."/>
            <person name="Park Y."/>
            <person name="Beeman R.W."/>
            <person name="Lord J."/>
            <person name="Oppert B."/>
            <person name="Lorenzen M."/>
            <person name="Brown S."/>
            <person name="Wang L."/>
            <person name="Savard J."/>
            <person name="Tautz D."/>
            <person name="Richards S."/>
            <person name="Weinstock G."/>
            <person name="Gibbs R.A."/>
            <person name="Liu Y."/>
            <person name="Worley K."/>
            <person name="Weinstock G."/>
            <person name="Elsik C.G."/>
            <person name="Reese J.T."/>
            <person name="Elhaik E."/>
            <person name="Landan G."/>
            <person name="Graur D."/>
            <person name="Arensburger P."/>
            <person name="Atkinson P."/>
            <person name="Beeman R.W."/>
            <person name="Beidler J."/>
            <person name="Brown S.J."/>
            <person name="Demuth J.P."/>
            <person name="Drury D.W."/>
            <person name="Du Y.Z."/>
            <person name="Fujiwara H."/>
            <person name="Lorenzen M."/>
            <person name="Maselli V."/>
            <person name="Osanai M."/>
            <person name="Park Y."/>
            <person name="Robertson H.M."/>
            <person name="Tu Z."/>
            <person name="Wang J.J."/>
            <person name="Wang S."/>
            <person name="Richards S."/>
            <person name="Song H."/>
            <person name="Zhang L."/>
            <person name="Sodergren E."/>
            <person name="Werner D."/>
            <person name="Stanke M."/>
            <person name="Morgenstern B."/>
            <person name="Solovyev V."/>
            <person name="Kosarev P."/>
            <person name="Brown G."/>
            <person name="Chen H.C."/>
            <person name="Ermolaeva O."/>
            <person name="Hlavina W."/>
            <person name="Kapustin Y."/>
            <person name="Kiryutin B."/>
            <person name="Kitts P."/>
            <person name="Maglott D."/>
            <person name="Pruitt K."/>
            <person name="Sapojnikov V."/>
            <person name="Souvorov A."/>
            <person name="Mackey A.J."/>
            <person name="Waterhouse R.M."/>
            <person name="Wyder S."/>
            <person name="Zdobnov E.M."/>
            <person name="Zdobnov E.M."/>
            <person name="Wyder S."/>
            <person name="Kriventseva E.V."/>
            <person name="Kadowaki T."/>
            <person name="Bork P."/>
            <person name="Aranda M."/>
            <person name="Bao R."/>
            <person name="Beermann A."/>
            <person name="Berns N."/>
            <person name="Bolognesi R."/>
            <person name="Bonneton F."/>
            <person name="Bopp D."/>
            <person name="Brown S.J."/>
            <person name="Bucher G."/>
            <person name="Butts T."/>
            <person name="Chaumot A."/>
            <person name="Denell R.E."/>
            <person name="Ferrier D.E."/>
            <person name="Friedrich M."/>
            <person name="Gordon C.M."/>
            <person name="Jindra M."/>
            <person name="Klingler M."/>
            <person name="Lan Q."/>
            <person name="Lattorff H.M."/>
            <person name="Laudet V."/>
            <person name="von Levetsow C."/>
            <person name="Liu Z."/>
            <person name="Lutz R."/>
            <person name="Lynch J.A."/>
            <person name="da Fonseca R.N."/>
            <person name="Posnien N."/>
            <person name="Reuter R."/>
            <person name="Roth S."/>
            <person name="Savard J."/>
            <person name="Schinko J.B."/>
            <person name="Schmitt C."/>
            <person name="Schoppmeier M."/>
            <person name="Schroder R."/>
            <person name="Shippy T.D."/>
            <person name="Simonnet F."/>
            <person name="Marques-Souza H."/>
            <person name="Tautz D."/>
            <person name="Tomoyasu Y."/>
            <person name="Trauner J."/>
            <person name="Van der Zee M."/>
            <person name="Vervoort M."/>
            <person name="Wittkopp N."/>
            <person name="Wimmer E.A."/>
            <person name="Yang X."/>
            <person name="Jones A.K."/>
            <person name="Sattelle D.B."/>
            <person name="Ebert P.R."/>
            <person name="Nelson D."/>
            <person name="Scott J.G."/>
            <person name="Beeman R.W."/>
            <person name="Muthukrishnan S."/>
            <person name="Kramer K.J."/>
            <person name="Arakane Y."/>
            <person name="Beeman R.W."/>
            <person name="Zhu Q."/>
            <person name="Hogenkamp D."/>
            <person name="Dixit R."/>
            <person name="Oppert B."/>
            <person name="Jiang H."/>
            <person name="Zou Z."/>
            <person name="Marshall J."/>
            <person name="Elpidina E."/>
            <person name="Vinokurov K."/>
            <person name="Oppert C."/>
            <person name="Zou Z."/>
            <person name="Evans J."/>
            <person name="Lu Z."/>
            <person name="Zhao P."/>
            <person name="Sumathipala N."/>
            <person name="Altincicek B."/>
            <person name="Vilcinskas A."/>
            <person name="Williams M."/>
            <person name="Hultmark D."/>
            <person name="Hetru C."/>
            <person name="Jiang H."/>
            <person name="Grimmelikhuijzen C.J."/>
            <person name="Hauser F."/>
            <person name="Cazzamali G."/>
            <person name="Williamson M."/>
            <person name="Park Y."/>
            <person name="Li B."/>
            <person name="Tanaka Y."/>
            <person name="Predel R."/>
            <person name="Neupert S."/>
            <person name="Schachtner J."/>
            <person name="Verleyen P."/>
            <person name="Raible F."/>
            <person name="Bork P."/>
            <person name="Friedrich M."/>
            <person name="Walden K.K."/>
            <person name="Robertson H.M."/>
            <person name="Angeli S."/>
            <person name="Foret S."/>
            <person name="Bucher G."/>
            <person name="Schuetz S."/>
            <person name="Maleszka R."/>
            <person name="Wimmer E.A."/>
            <person name="Beeman R.W."/>
            <person name="Lorenzen M."/>
            <person name="Tomoyasu Y."/>
            <person name="Miller S.C."/>
            <person name="Grossmann D."/>
            <person name="Bucher G."/>
        </authorList>
    </citation>
    <scope>NUCLEOTIDE SEQUENCE [LARGE SCALE GENOMIC DNA]</scope>
    <source>
        <strain evidence="7 8">Georgia GA2</strain>
    </source>
</reference>
<sequence length="334" mass="37746">MALGKETERSLIQKYVTIFLVVSGYWVVSILTVFINKTLLSDISLDAPMFIALYQTFITAAICFVKKGLARVFPQHFSFPETSVWDAQTIKTILPVSLMFTMMIAMNNLCLKYVSVAFYYIGRSLTTIFNVAFTFVILGERTSKQCLFFCGVIIFGFYLGVDQESLSGSLSISGTIFGVLASLSLSLYSIFTKKVLTKVDNQVWALSYYNNIYATILFIPLMLFNNEFFVLADYSGLSQTYFWFIMTVGGVCGFAIGFFTSLQIKYTSALTHNISGTAKACAQTVLATYWYQEAKSALWWCSNFIVLLGSMGYARVKQLDMEKKHKETMMYQRV</sequence>
<dbReference type="PANTHER" id="PTHR11132">
    <property type="entry name" value="SOLUTE CARRIER FAMILY 35"/>
    <property type="match status" value="1"/>
</dbReference>
<feature type="transmembrane region" description="Helical" evidence="5">
    <location>
        <begin position="120"/>
        <end position="138"/>
    </location>
</feature>
<dbReference type="InterPro" id="IPR050186">
    <property type="entry name" value="TPT_transporter"/>
</dbReference>
<name>D6X1P8_TRICA</name>
<feature type="transmembrane region" description="Helical" evidence="5">
    <location>
        <begin position="297"/>
        <end position="316"/>
    </location>
</feature>
<dbReference type="InterPro" id="IPR037185">
    <property type="entry name" value="EmrE-like"/>
</dbReference>
<dbReference type="EMBL" id="KQ971371">
    <property type="protein sequence ID" value="EFA10140.1"/>
    <property type="molecule type" value="Genomic_DNA"/>
</dbReference>
<dbReference type="GO" id="GO:0016020">
    <property type="term" value="C:membrane"/>
    <property type="evidence" value="ECO:0007669"/>
    <property type="project" value="UniProtKB-SubCell"/>
</dbReference>
<dbReference type="Proteomes" id="UP000007266">
    <property type="component" value="Linkage group 9"/>
</dbReference>
<feature type="transmembrane region" description="Helical" evidence="5">
    <location>
        <begin position="167"/>
        <end position="191"/>
    </location>
</feature>
<evidence type="ECO:0000256" key="2">
    <source>
        <dbReference type="ARBA" id="ARBA00022692"/>
    </source>
</evidence>
<evidence type="ECO:0000313" key="8">
    <source>
        <dbReference type="Proteomes" id="UP000007266"/>
    </source>
</evidence>
<proteinExistence type="predicted"/>
<feature type="transmembrane region" description="Helical" evidence="5">
    <location>
        <begin position="203"/>
        <end position="221"/>
    </location>
</feature>
<keyword evidence="2 5" id="KW-0812">Transmembrane</keyword>
<feature type="transmembrane region" description="Helical" evidence="5">
    <location>
        <begin position="145"/>
        <end position="161"/>
    </location>
</feature>
<feature type="transmembrane region" description="Helical" evidence="5">
    <location>
        <begin position="274"/>
        <end position="291"/>
    </location>
</feature>
<protein>
    <submittedName>
        <fullName evidence="7">GDP-fucose transporter 1-like Protein</fullName>
    </submittedName>
</protein>
<evidence type="ECO:0000256" key="4">
    <source>
        <dbReference type="ARBA" id="ARBA00023136"/>
    </source>
</evidence>
<dbReference type="InParanoid" id="D6X1P8"/>
<feature type="transmembrane region" description="Helical" evidence="5">
    <location>
        <begin position="12"/>
        <end position="35"/>
    </location>
</feature>
<dbReference type="HOGENOM" id="CLU_044894_1_0_1"/>
<feature type="transmembrane region" description="Helical" evidence="5">
    <location>
        <begin position="47"/>
        <end position="65"/>
    </location>
</feature>
<feature type="domain" description="Sugar phosphate transporter" evidence="6">
    <location>
        <begin position="19"/>
        <end position="286"/>
    </location>
</feature>
<feature type="transmembrane region" description="Helical" evidence="5">
    <location>
        <begin position="93"/>
        <end position="114"/>
    </location>
</feature>
<dbReference type="AlphaFoldDB" id="D6X1P8"/>
<dbReference type="PhylomeDB" id="D6X1P8"/>
<dbReference type="STRING" id="7070.D6X1P8"/>